<comment type="caution">
    <text evidence="3">The sequence shown here is derived from an EMBL/GenBank/DDBJ whole genome shotgun (WGS) entry which is preliminary data.</text>
</comment>
<gene>
    <name evidence="3" type="ORF">F8566_18315</name>
</gene>
<feature type="compositionally biased region" description="Pro residues" evidence="1">
    <location>
        <begin position="1"/>
        <end position="49"/>
    </location>
</feature>
<evidence type="ECO:0000313" key="3">
    <source>
        <dbReference type="EMBL" id="KAB2347848.1"/>
    </source>
</evidence>
<dbReference type="AlphaFoldDB" id="A0A6H9YKU2"/>
<dbReference type="Proteomes" id="UP000468735">
    <property type="component" value="Unassembled WGS sequence"/>
</dbReference>
<evidence type="ECO:0000256" key="1">
    <source>
        <dbReference type="SAM" id="MobiDB-lite"/>
    </source>
</evidence>
<keyword evidence="2" id="KW-1133">Transmembrane helix</keyword>
<keyword evidence="4" id="KW-1185">Reference proteome</keyword>
<name>A0A6H9YKU2_9ACTN</name>
<evidence type="ECO:0000313" key="4">
    <source>
        <dbReference type="Proteomes" id="UP000468735"/>
    </source>
</evidence>
<protein>
    <submittedName>
        <fullName evidence="3">Uncharacterized protein</fullName>
    </submittedName>
</protein>
<evidence type="ECO:0000256" key="2">
    <source>
        <dbReference type="SAM" id="Phobius"/>
    </source>
</evidence>
<keyword evidence="2" id="KW-0812">Transmembrane</keyword>
<keyword evidence="2" id="KW-0472">Membrane</keyword>
<dbReference type="OrthoDB" id="3480724at2"/>
<sequence>MSTPPPPGGPYPPPQHGVPGGPPPVYPSFPPGAQAPPPYLPPPGLPGGPPRQKGNPAAFLVVLLMGVLVLGGCGVGGFILLSDDDDDGRDRTISGSRPLFPTSVPTPTFSAPSFRPSTPSVPRKPVVGLSFFARSVSTSSGTYLQSSSWDKSCTSGVKPRLATLNRQENCKGRLYGAMYQGPNKRTYVQMTLIQFPDSASARSVSRRINSSTAPTIRVAYGNEPGHWWSSSSVGEYVLIRQSFNNASRYAGPRSGPAQVLGDVLIRRFQTELTNVYTWSN</sequence>
<feature type="region of interest" description="Disordered" evidence="1">
    <location>
        <begin position="82"/>
        <end position="120"/>
    </location>
</feature>
<feature type="region of interest" description="Disordered" evidence="1">
    <location>
        <begin position="1"/>
        <end position="51"/>
    </location>
</feature>
<accession>A0A6H9YKU2</accession>
<dbReference type="EMBL" id="WBMT01000008">
    <property type="protein sequence ID" value="KAB2347848.1"/>
    <property type="molecule type" value="Genomic_DNA"/>
</dbReference>
<dbReference type="RefSeq" id="WP_151561471.1">
    <property type="nucleotide sequence ID" value="NZ_WBMT01000008.1"/>
</dbReference>
<proteinExistence type="predicted"/>
<feature type="compositionally biased region" description="Polar residues" evidence="1">
    <location>
        <begin position="103"/>
        <end position="120"/>
    </location>
</feature>
<feature type="transmembrane region" description="Helical" evidence="2">
    <location>
        <begin position="57"/>
        <end position="81"/>
    </location>
</feature>
<organism evidence="3 4">
    <name type="scientific">Actinomadura rudentiformis</name>
    <dbReference type="NCBI Taxonomy" id="359158"/>
    <lineage>
        <taxon>Bacteria</taxon>
        <taxon>Bacillati</taxon>
        <taxon>Actinomycetota</taxon>
        <taxon>Actinomycetes</taxon>
        <taxon>Streptosporangiales</taxon>
        <taxon>Thermomonosporaceae</taxon>
        <taxon>Actinomadura</taxon>
    </lineage>
</organism>
<reference evidence="3 4" key="1">
    <citation type="submission" date="2019-09" db="EMBL/GenBank/DDBJ databases">
        <title>Actinomadura physcomitrii sp. nov., a novel actinomycete isolated from moss [Physcomitrium sphaericum (Ludw) Fuernr].</title>
        <authorList>
            <person name="Zhuang X."/>
            <person name="Liu C."/>
        </authorList>
    </citation>
    <scope>NUCLEOTIDE SEQUENCE [LARGE SCALE GENOMIC DNA]</scope>
    <source>
        <strain evidence="3 4">HMC1</strain>
    </source>
</reference>